<keyword evidence="1" id="KW-1133">Transmembrane helix</keyword>
<sequence length="308" mass="32489">MHTGPRTAATLLAVVYGISGLLCWFGAAAPMDDATPVGLLWALGALGLTAGAVLRSTAGRVPPWLLHAGVALLSVLIGVLAWRSATAVGVVGLGPALIAVSLYAAHFLPLPAARLHGALAVVSGSTGAWAAAPSNFLSAWIAVVVSVVVLTEVQGRLARQLRRAAGTDPLTGVANRRAWEEQAAGHLSRAARTGEPLTFAILDLDDFKEVNDRDGHRAGDDLLRELTAGWRRRLRRADVLGRYGGDEFVLCLPATDEAAAWRLMLALEETHPFTWTAGVAAAAPGDELATVLARADAQLYRRKRNRLT</sequence>
<proteinExistence type="predicted"/>
<dbReference type="Gene3D" id="3.30.70.270">
    <property type="match status" value="1"/>
</dbReference>
<dbReference type="EMBL" id="JASNFN010000013">
    <property type="protein sequence ID" value="MDP5183510.1"/>
    <property type="molecule type" value="Genomic_DNA"/>
</dbReference>
<dbReference type="PANTHER" id="PTHR45138">
    <property type="entry name" value="REGULATORY COMPONENTS OF SENSORY TRANSDUCTION SYSTEM"/>
    <property type="match status" value="1"/>
</dbReference>
<evidence type="ECO:0000259" key="2">
    <source>
        <dbReference type="PROSITE" id="PS50887"/>
    </source>
</evidence>
<dbReference type="Pfam" id="PF00990">
    <property type="entry name" value="GGDEF"/>
    <property type="match status" value="1"/>
</dbReference>
<dbReference type="PANTHER" id="PTHR45138:SF9">
    <property type="entry name" value="DIGUANYLATE CYCLASE DGCM-RELATED"/>
    <property type="match status" value="1"/>
</dbReference>
<reference evidence="4" key="1">
    <citation type="submission" date="2023-05" db="EMBL/GenBank/DDBJ databases">
        <title>Draft genome of Pseudofrankia sp. BMG5.37.</title>
        <authorList>
            <person name="Gtari M."/>
            <person name="Ghodhbane F."/>
            <person name="Sbissi I."/>
        </authorList>
    </citation>
    <scope>NUCLEOTIDE SEQUENCE [LARGE SCALE GENOMIC DNA]</scope>
    <source>
        <strain evidence="4">BMG 814</strain>
    </source>
</reference>
<dbReference type="EC" id="2.7.7.65" evidence="3"/>
<keyword evidence="3" id="KW-0548">Nucleotidyltransferase</keyword>
<dbReference type="InterPro" id="IPR000160">
    <property type="entry name" value="GGDEF_dom"/>
</dbReference>
<keyword evidence="1" id="KW-0812">Transmembrane</keyword>
<feature type="transmembrane region" description="Helical" evidence="1">
    <location>
        <begin position="137"/>
        <end position="153"/>
    </location>
</feature>
<dbReference type="GO" id="GO:0052621">
    <property type="term" value="F:diguanylate cyclase activity"/>
    <property type="evidence" value="ECO:0007669"/>
    <property type="project" value="UniProtKB-EC"/>
</dbReference>
<feature type="transmembrane region" description="Helical" evidence="1">
    <location>
        <begin position="88"/>
        <end position="108"/>
    </location>
</feature>
<evidence type="ECO:0000313" key="3">
    <source>
        <dbReference type="EMBL" id="MDP5183510.1"/>
    </source>
</evidence>
<feature type="transmembrane region" description="Helical" evidence="1">
    <location>
        <begin position="64"/>
        <end position="82"/>
    </location>
</feature>
<evidence type="ECO:0000313" key="4">
    <source>
        <dbReference type="Proteomes" id="UP001233673"/>
    </source>
</evidence>
<comment type="caution">
    <text evidence="3">The sequence shown here is derived from an EMBL/GenBank/DDBJ whole genome shotgun (WGS) entry which is preliminary data.</text>
</comment>
<dbReference type="InterPro" id="IPR029787">
    <property type="entry name" value="Nucleotide_cyclase"/>
</dbReference>
<name>A0ABT9ID47_9ACTN</name>
<accession>A0ABT9ID47</accession>
<gene>
    <name evidence="3" type="ORF">QOZ88_12765</name>
</gene>
<dbReference type="RefSeq" id="WP_306000133.1">
    <property type="nucleotide sequence ID" value="NZ_JASNFN010000013.1"/>
</dbReference>
<keyword evidence="1" id="KW-0472">Membrane</keyword>
<organism evidence="3 4">
    <name type="scientific">Blastococcus carthaginiensis</name>
    <dbReference type="NCBI Taxonomy" id="3050034"/>
    <lineage>
        <taxon>Bacteria</taxon>
        <taxon>Bacillati</taxon>
        <taxon>Actinomycetota</taxon>
        <taxon>Actinomycetes</taxon>
        <taxon>Geodermatophilales</taxon>
        <taxon>Geodermatophilaceae</taxon>
        <taxon>Blastococcus</taxon>
    </lineage>
</organism>
<feature type="transmembrane region" description="Helical" evidence="1">
    <location>
        <begin position="7"/>
        <end position="27"/>
    </location>
</feature>
<dbReference type="InterPro" id="IPR043128">
    <property type="entry name" value="Rev_trsase/Diguanyl_cyclase"/>
</dbReference>
<dbReference type="CDD" id="cd01949">
    <property type="entry name" value="GGDEF"/>
    <property type="match status" value="1"/>
</dbReference>
<feature type="transmembrane region" description="Helical" evidence="1">
    <location>
        <begin position="39"/>
        <end position="57"/>
    </location>
</feature>
<feature type="domain" description="GGDEF" evidence="2">
    <location>
        <begin position="195"/>
        <end position="308"/>
    </location>
</feature>
<keyword evidence="3" id="KW-0808">Transferase</keyword>
<feature type="transmembrane region" description="Helical" evidence="1">
    <location>
        <begin position="115"/>
        <end position="131"/>
    </location>
</feature>
<dbReference type="Proteomes" id="UP001233673">
    <property type="component" value="Unassembled WGS sequence"/>
</dbReference>
<evidence type="ECO:0000256" key="1">
    <source>
        <dbReference type="SAM" id="Phobius"/>
    </source>
</evidence>
<dbReference type="InterPro" id="IPR050469">
    <property type="entry name" value="Diguanylate_Cyclase"/>
</dbReference>
<dbReference type="NCBIfam" id="TIGR00254">
    <property type="entry name" value="GGDEF"/>
    <property type="match status" value="1"/>
</dbReference>
<dbReference type="PROSITE" id="PS50887">
    <property type="entry name" value="GGDEF"/>
    <property type="match status" value="1"/>
</dbReference>
<keyword evidence="4" id="KW-1185">Reference proteome</keyword>
<dbReference type="SMART" id="SM00267">
    <property type="entry name" value="GGDEF"/>
    <property type="match status" value="1"/>
</dbReference>
<dbReference type="SUPFAM" id="SSF55073">
    <property type="entry name" value="Nucleotide cyclase"/>
    <property type="match status" value="1"/>
</dbReference>
<protein>
    <submittedName>
        <fullName evidence="3">GGDEF domain-containing protein</fullName>
        <ecNumber evidence="3">2.7.7.65</ecNumber>
    </submittedName>
</protein>